<evidence type="ECO:0000256" key="1">
    <source>
        <dbReference type="ARBA" id="ARBA00010609"/>
    </source>
</evidence>
<dbReference type="InterPro" id="IPR045087">
    <property type="entry name" value="Cu-oxidase_fam"/>
</dbReference>
<accession>A0ABD3TAK0</accession>
<proteinExistence type="inferred from homology"/>
<name>A0ABD3TAK0_9LAMI</name>
<comment type="caution">
    <text evidence="7">The sequence shown here is derived from an EMBL/GenBank/DDBJ whole genome shotgun (WGS) entry which is preliminary data.</text>
</comment>
<dbReference type="Gene3D" id="2.60.40.420">
    <property type="entry name" value="Cupredoxins - blue copper proteins"/>
    <property type="match status" value="5"/>
</dbReference>
<dbReference type="InterPro" id="IPR011707">
    <property type="entry name" value="Cu-oxidase-like_N"/>
</dbReference>
<feature type="chain" id="PRO_5044756838" description="L-ascorbate oxidase" evidence="3">
    <location>
        <begin position="24"/>
        <end position="860"/>
    </location>
</feature>
<dbReference type="Pfam" id="PF07731">
    <property type="entry name" value="Cu-oxidase_2"/>
    <property type="match status" value="1"/>
</dbReference>
<gene>
    <name evidence="7" type="ORF">ACJIZ3_008113</name>
</gene>
<feature type="domain" description="Plastocyanin-like" evidence="6">
    <location>
        <begin position="34"/>
        <end position="147"/>
    </location>
</feature>
<feature type="signal peptide" evidence="3">
    <location>
        <begin position="1"/>
        <end position="23"/>
    </location>
</feature>
<reference evidence="7 8" key="1">
    <citation type="submission" date="2024-12" db="EMBL/GenBank/DDBJ databases">
        <title>The unique morphological basis and parallel evolutionary history of personate flowers in Penstemon.</title>
        <authorList>
            <person name="Depatie T.H."/>
            <person name="Wessinger C.A."/>
        </authorList>
    </citation>
    <scope>NUCLEOTIDE SEQUENCE [LARGE SCALE GENOMIC DNA]</scope>
    <source>
        <strain evidence="7">WTNN_2</strain>
        <tissue evidence="7">Leaf</tissue>
    </source>
</reference>
<feature type="domain" description="Plastocyanin-like" evidence="4">
    <location>
        <begin position="501"/>
        <end position="624"/>
    </location>
</feature>
<feature type="domain" description="Plastocyanin-like" evidence="4">
    <location>
        <begin position="161"/>
        <end position="294"/>
    </location>
</feature>
<dbReference type="PANTHER" id="PTHR11709">
    <property type="entry name" value="MULTI-COPPER OXIDASE"/>
    <property type="match status" value="1"/>
</dbReference>
<keyword evidence="3" id="KW-0732">Signal</keyword>
<dbReference type="AlphaFoldDB" id="A0ABD3TAK0"/>
<dbReference type="EMBL" id="JBJXBP010000004">
    <property type="protein sequence ID" value="KAL3833377.1"/>
    <property type="molecule type" value="Genomic_DNA"/>
</dbReference>
<dbReference type="PANTHER" id="PTHR11709:SF115">
    <property type="entry name" value="OS07G0119400 PROTEIN"/>
    <property type="match status" value="1"/>
</dbReference>
<evidence type="ECO:0000259" key="5">
    <source>
        <dbReference type="Pfam" id="PF07731"/>
    </source>
</evidence>
<evidence type="ECO:0000256" key="3">
    <source>
        <dbReference type="SAM" id="SignalP"/>
    </source>
</evidence>
<feature type="domain" description="Plastocyanin-like" evidence="6">
    <location>
        <begin position="434"/>
        <end position="498"/>
    </location>
</feature>
<dbReference type="InterPro" id="IPR034273">
    <property type="entry name" value="CuRO_1_AAO-like"/>
</dbReference>
<keyword evidence="2" id="KW-0325">Glycoprotein</keyword>
<evidence type="ECO:0000259" key="6">
    <source>
        <dbReference type="Pfam" id="PF07732"/>
    </source>
</evidence>
<evidence type="ECO:0008006" key="9">
    <source>
        <dbReference type="Google" id="ProtNLM"/>
    </source>
</evidence>
<evidence type="ECO:0000259" key="4">
    <source>
        <dbReference type="Pfam" id="PF00394"/>
    </source>
</evidence>
<protein>
    <recommendedName>
        <fullName evidence="9">L-ascorbate oxidase</fullName>
    </recommendedName>
</protein>
<dbReference type="InterPro" id="IPR001117">
    <property type="entry name" value="Cu-oxidase_2nd"/>
</dbReference>
<evidence type="ECO:0000313" key="8">
    <source>
        <dbReference type="Proteomes" id="UP001634393"/>
    </source>
</evidence>
<dbReference type="SUPFAM" id="SSF49503">
    <property type="entry name" value="Cupredoxins"/>
    <property type="match status" value="5"/>
</dbReference>
<keyword evidence="8" id="KW-1185">Reference proteome</keyword>
<dbReference type="Pfam" id="PF07732">
    <property type="entry name" value="Cu-oxidase_3"/>
    <property type="match status" value="2"/>
</dbReference>
<evidence type="ECO:0000313" key="7">
    <source>
        <dbReference type="EMBL" id="KAL3833377.1"/>
    </source>
</evidence>
<dbReference type="Pfam" id="PF00394">
    <property type="entry name" value="Cu-oxidase"/>
    <property type="match status" value="2"/>
</dbReference>
<dbReference type="CDD" id="cd13846">
    <property type="entry name" value="CuRO_1_AAO_like_1"/>
    <property type="match status" value="1"/>
</dbReference>
<feature type="domain" description="Plastocyanin-like" evidence="5">
    <location>
        <begin position="715"/>
        <end position="811"/>
    </location>
</feature>
<evidence type="ECO:0000256" key="2">
    <source>
        <dbReference type="ARBA" id="ARBA00023180"/>
    </source>
</evidence>
<comment type="similarity">
    <text evidence="1">Belongs to the multicopper oxidase family.</text>
</comment>
<dbReference type="Proteomes" id="UP001634393">
    <property type="component" value="Unassembled WGS sequence"/>
</dbReference>
<dbReference type="InterPro" id="IPR011706">
    <property type="entry name" value="Cu-oxidase_C"/>
</dbReference>
<organism evidence="7 8">
    <name type="scientific">Penstemon smallii</name>
    <dbReference type="NCBI Taxonomy" id="265156"/>
    <lineage>
        <taxon>Eukaryota</taxon>
        <taxon>Viridiplantae</taxon>
        <taxon>Streptophyta</taxon>
        <taxon>Embryophyta</taxon>
        <taxon>Tracheophyta</taxon>
        <taxon>Spermatophyta</taxon>
        <taxon>Magnoliopsida</taxon>
        <taxon>eudicotyledons</taxon>
        <taxon>Gunneridae</taxon>
        <taxon>Pentapetalae</taxon>
        <taxon>asterids</taxon>
        <taxon>lamiids</taxon>
        <taxon>Lamiales</taxon>
        <taxon>Plantaginaceae</taxon>
        <taxon>Cheloneae</taxon>
        <taxon>Penstemon</taxon>
    </lineage>
</organism>
<sequence>MGRALLLFLLTILAFWNVSVLKAEDAYKYYSWTVTYGTASPLGSPQQVILINGQFPGPRLDTVTNENIVLDVVNKLDQPFLLTWNGIKQRKNSWQDGVYGTNCPIPPNSNFTYKFQPKDQIGSYTYFPSTLMHRAAGGFGALNVYARSVIPVPYAKPAGDFSLLIGDWYKTGHKALQQILDSGKTLPFPDGILINGQGRSSFSGDQGKTYMFRISNVGLSTTFNFRIQGHKLKLVEVEGSNVLQNTYGSLDVHVGQSVTVLVTLDQSPKDYYIVASTRFTKTILTSTSVLHYTNSRTSVSGPVPAGPTNEIGWWNLTSNAARPNPQGSFHYGKITTTRTIVLANSAPIINGKQRYAVNGVSYINPDTPLKLADYFNIPGVFSLNSIQSSPSGNGANLATSVMGVSHHEFIEVVFQNNEDSMQSWHLDGYDFWVVGNGIKQRKSSWQDGVLGTNCPIPPNTNWTYRMQMKDQIGTYTYFPSTLLHRAAGGFGAFNILARSELQQILDSGDTFPLPDGILINGKPQSTSFDVVPGQTYLFRVSNVGMTTSINFRIQGHTLLLVECEGAHTMQEVYDSLDIHVGQSSSFLVTLNNTGGDPKDYFIVASTRFTKPILTSTATLHYQGSKAAASGALPIGPTYHIHWSMKQARTIRSLSYICLIIFRWNLTANAARPNPQGSFHYGTIKIARTIVLENTAAKIDGKLKYAVNKVSYINPDTPLKLADYFNISGVFQLDSIKDSPPSGPEVFGTSVIETTLHDFVEIVFQNSESTIQSWHLDGYDFWSVGFGSGVWNSTLRRRFYNFNDATSRYTVQGIWNLRSANWPRRYLGQELYVRVWNDEPSLLTEYDIPQNALLCGKAAKR</sequence>
<dbReference type="InterPro" id="IPR008972">
    <property type="entry name" value="Cupredoxin"/>
</dbReference>